<name>A0AAE1WKU8_9LAMI</name>
<keyword evidence="4 6" id="KW-1133">Transmembrane helix</keyword>
<feature type="transmembrane region" description="Helical" evidence="6">
    <location>
        <begin position="188"/>
        <end position="206"/>
    </location>
</feature>
<keyword evidence="9" id="KW-1185">Reference proteome</keyword>
<dbReference type="GO" id="GO:0140359">
    <property type="term" value="F:ABC-type transporter activity"/>
    <property type="evidence" value="ECO:0007669"/>
    <property type="project" value="InterPro"/>
</dbReference>
<dbReference type="GO" id="GO:0005886">
    <property type="term" value="C:plasma membrane"/>
    <property type="evidence" value="ECO:0007669"/>
    <property type="project" value="UniProtKB-ARBA"/>
</dbReference>
<accession>A0AAE1WKU8</accession>
<gene>
    <name evidence="8" type="ORF">Sango_1674400</name>
</gene>
<evidence type="ECO:0000313" key="9">
    <source>
        <dbReference type="Proteomes" id="UP001289374"/>
    </source>
</evidence>
<dbReference type="SUPFAM" id="SSF52540">
    <property type="entry name" value="P-loop containing nucleoside triphosphate hydrolases"/>
    <property type="match status" value="1"/>
</dbReference>
<dbReference type="PANTHER" id="PTHR19241">
    <property type="entry name" value="ATP-BINDING CASSETTE TRANSPORTER"/>
    <property type="match status" value="1"/>
</dbReference>
<evidence type="ECO:0000256" key="3">
    <source>
        <dbReference type="ARBA" id="ARBA00022692"/>
    </source>
</evidence>
<dbReference type="FunFam" id="3.40.50.300:FF:006093">
    <property type="entry name" value="Uncharacterized protein"/>
    <property type="match status" value="1"/>
</dbReference>
<dbReference type="Pfam" id="PF01061">
    <property type="entry name" value="ABC2_membrane"/>
    <property type="match status" value="1"/>
</dbReference>
<reference evidence="8" key="1">
    <citation type="submission" date="2020-06" db="EMBL/GenBank/DDBJ databases">
        <authorList>
            <person name="Li T."/>
            <person name="Hu X."/>
            <person name="Zhang T."/>
            <person name="Song X."/>
            <person name="Zhang H."/>
            <person name="Dai N."/>
            <person name="Sheng W."/>
            <person name="Hou X."/>
            <person name="Wei L."/>
        </authorList>
    </citation>
    <scope>NUCLEOTIDE SEQUENCE</scope>
    <source>
        <strain evidence="8">K16</strain>
        <tissue evidence="8">Leaf</tissue>
    </source>
</reference>
<protein>
    <submittedName>
        <fullName evidence="8">ABC transporter G family member 29</fullName>
    </submittedName>
</protein>
<feature type="domain" description="ABC-2 type transporter transmembrane" evidence="7">
    <location>
        <begin position="168"/>
        <end position="381"/>
    </location>
</feature>
<sequence>MHLVELDDLKDAIVGIPGVTGLSTEQRKRLTIAVELVANPSILFMDEPTSGLDARAAAIVMRTVRNTVDTGRTVVCTIHQPGINIFEAFDEAIPGVTKIRELCNPAAWMLEVSSVAAEARLGIDFGEYYKSTALYQQNNALVKELSSPPPGAKDLYFPRQYSQSTWGQFKFCLWKQQWTYWRSPDYNLSRFFFTLAAAFMVGSIFWKVGTKRENSSDLMTIIGAMYASVLFVGINNCGTVQPVVAVERTVFYRERAAGMYSALPYAMAQVAAEVPYVFVQTLYYTLIVYAMVSFEWEVSKFFWFFFITFFSFLYFTYYGMMTVSMTPNLQVAAICSNAFYYLFNLFSGFFIPGPKIPRWWMWYYWSCPMAWTVYGLIVSQYGNVDDTINVPGMSMKPTVKAYIEDYFGYNMGFMGPVAAALVGFTFFFAFMYAYCIKTLNFQKR</sequence>
<feature type="transmembrane region" description="Helical" evidence="6">
    <location>
        <begin position="274"/>
        <end position="294"/>
    </location>
</feature>
<keyword evidence="3 6" id="KW-0812">Transmembrane</keyword>
<dbReference type="InterPro" id="IPR013525">
    <property type="entry name" value="ABC2_TM"/>
</dbReference>
<evidence type="ECO:0000313" key="8">
    <source>
        <dbReference type="EMBL" id="KAK4395201.1"/>
    </source>
</evidence>
<feature type="transmembrane region" description="Helical" evidence="6">
    <location>
        <begin position="413"/>
        <end position="435"/>
    </location>
</feature>
<evidence type="ECO:0000256" key="6">
    <source>
        <dbReference type="SAM" id="Phobius"/>
    </source>
</evidence>
<dbReference type="Proteomes" id="UP001289374">
    <property type="component" value="Unassembled WGS sequence"/>
</dbReference>
<feature type="transmembrane region" description="Helical" evidence="6">
    <location>
        <begin position="301"/>
        <end position="319"/>
    </location>
</feature>
<organism evidence="8 9">
    <name type="scientific">Sesamum angolense</name>
    <dbReference type="NCBI Taxonomy" id="2727404"/>
    <lineage>
        <taxon>Eukaryota</taxon>
        <taxon>Viridiplantae</taxon>
        <taxon>Streptophyta</taxon>
        <taxon>Embryophyta</taxon>
        <taxon>Tracheophyta</taxon>
        <taxon>Spermatophyta</taxon>
        <taxon>Magnoliopsida</taxon>
        <taxon>eudicotyledons</taxon>
        <taxon>Gunneridae</taxon>
        <taxon>Pentapetalae</taxon>
        <taxon>asterids</taxon>
        <taxon>lamiids</taxon>
        <taxon>Lamiales</taxon>
        <taxon>Pedaliaceae</taxon>
        <taxon>Sesamum</taxon>
    </lineage>
</organism>
<comment type="subcellular location">
    <subcellularLocation>
        <location evidence="1">Membrane</location>
        <topology evidence="1">Multi-pass membrane protein</topology>
    </subcellularLocation>
</comment>
<evidence type="ECO:0000256" key="1">
    <source>
        <dbReference type="ARBA" id="ARBA00004141"/>
    </source>
</evidence>
<evidence type="ECO:0000256" key="2">
    <source>
        <dbReference type="ARBA" id="ARBA00022448"/>
    </source>
</evidence>
<dbReference type="Gene3D" id="3.40.50.300">
    <property type="entry name" value="P-loop containing nucleotide triphosphate hydrolases"/>
    <property type="match status" value="1"/>
</dbReference>
<feature type="transmembrane region" description="Helical" evidence="6">
    <location>
        <begin position="218"/>
        <end position="234"/>
    </location>
</feature>
<dbReference type="AlphaFoldDB" id="A0AAE1WKU8"/>
<feature type="transmembrane region" description="Helical" evidence="6">
    <location>
        <begin position="363"/>
        <end position="382"/>
    </location>
</feature>
<proteinExistence type="predicted"/>
<evidence type="ECO:0000256" key="4">
    <source>
        <dbReference type="ARBA" id="ARBA00022989"/>
    </source>
</evidence>
<reference evidence="8" key="2">
    <citation type="journal article" date="2024" name="Plant">
        <title>Genomic evolution and insights into agronomic trait innovations of Sesamum species.</title>
        <authorList>
            <person name="Miao H."/>
            <person name="Wang L."/>
            <person name="Qu L."/>
            <person name="Liu H."/>
            <person name="Sun Y."/>
            <person name="Le M."/>
            <person name="Wang Q."/>
            <person name="Wei S."/>
            <person name="Zheng Y."/>
            <person name="Lin W."/>
            <person name="Duan Y."/>
            <person name="Cao H."/>
            <person name="Xiong S."/>
            <person name="Wang X."/>
            <person name="Wei L."/>
            <person name="Li C."/>
            <person name="Ma Q."/>
            <person name="Ju M."/>
            <person name="Zhao R."/>
            <person name="Li G."/>
            <person name="Mu C."/>
            <person name="Tian Q."/>
            <person name="Mei H."/>
            <person name="Zhang T."/>
            <person name="Gao T."/>
            <person name="Zhang H."/>
        </authorList>
    </citation>
    <scope>NUCLEOTIDE SEQUENCE</scope>
    <source>
        <strain evidence="8">K16</strain>
    </source>
</reference>
<keyword evidence="5 6" id="KW-0472">Membrane</keyword>
<dbReference type="EMBL" id="JACGWL010000009">
    <property type="protein sequence ID" value="KAK4395201.1"/>
    <property type="molecule type" value="Genomic_DNA"/>
</dbReference>
<evidence type="ECO:0000256" key="5">
    <source>
        <dbReference type="ARBA" id="ARBA00023136"/>
    </source>
</evidence>
<comment type="caution">
    <text evidence="8">The sequence shown here is derived from an EMBL/GenBank/DDBJ whole genome shotgun (WGS) entry which is preliminary data.</text>
</comment>
<dbReference type="InterPro" id="IPR027417">
    <property type="entry name" value="P-loop_NTPase"/>
</dbReference>
<feature type="transmembrane region" description="Helical" evidence="6">
    <location>
        <begin position="331"/>
        <end position="351"/>
    </location>
</feature>
<evidence type="ECO:0000259" key="7">
    <source>
        <dbReference type="Pfam" id="PF01061"/>
    </source>
</evidence>
<keyword evidence="2" id="KW-0813">Transport</keyword>